<proteinExistence type="predicted"/>
<feature type="transmembrane region" description="Helical" evidence="1">
    <location>
        <begin position="232"/>
        <end position="254"/>
    </location>
</feature>
<evidence type="ECO:0008006" key="4">
    <source>
        <dbReference type="Google" id="ProtNLM"/>
    </source>
</evidence>
<evidence type="ECO:0000313" key="3">
    <source>
        <dbReference type="Proteomes" id="UP000239720"/>
    </source>
</evidence>
<protein>
    <recommendedName>
        <fullName evidence="4">ABC-2 family transporter protein</fullName>
    </recommendedName>
</protein>
<evidence type="ECO:0000313" key="2">
    <source>
        <dbReference type="EMBL" id="PQQ65412.1"/>
    </source>
</evidence>
<dbReference type="RefSeq" id="WP_105367348.1">
    <property type="nucleotide sequence ID" value="NZ_JAAYER010000114.1"/>
</dbReference>
<evidence type="ECO:0000256" key="1">
    <source>
        <dbReference type="SAM" id="Phobius"/>
    </source>
</evidence>
<keyword evidence="1" id="KW-1133">Transmembrane helix</keyword>
<feature type="transmembrane region" description="Helical" evidence="1">
    <location>
        <begin position="33"/>
        <end position="50"/>
    </location>
</feature>
<dbReference type="AlphaFoldDB" id="A0A2S8R6J2"/>
<keyword evidence="1" id="KW-0812">Transmembrane</keyword>
<dbReference type="Proteomes" id="UP000239720">
    <property type="component" value="Unassembled WGS sequence"/>
</dbReference>
<sequence>MKSYIVKIFAGASVSIIIAMNALNFLKLENIDSLEYMYIISYGGLFTFDIEHNIFGFFKILVPHILLIYLLAYYMYNDFKICSVYVFTRSNKRKHWFIKKYFSLLFITAVYYFVQFLIVFLIGTIYKFRPESIKLFTLIVTTDFILLTLTGFLLVISTNLLSFKLGTNFAYLSLIIADGAMIMLPAALHGVLDNLIIKLLPTSNGMLIWHSDNFLRLFSQKLGFEFIEGFSVLFSIIYILILLAAIFFIGIRFIENLDVINEEKEA</sequence>
<feature type="transmembrane region" description="Helical" evidence="1">
    <location>
        <begin position="6"/>
        <end position="26"/>
    </location>
</feature>
<keyword evidence="1" id="KW-0472">Membrane</keyword>
<name>A0A2S8R6J2_9FIRM</name>
<accession>A0A2S8R6J2</accession>
<feature type="transmembrane region" description="Helical" evidence="1">
    <location>
        <begin position="101"/>
        <end position="123"/>
    </location>
</feature>
<feature type="transmembrane region" description="Helical" evidence="1">
    <location>
        <begin position="169"/>
        <end position="192"/>
    </location>
</feature>
<dbReference type="OrthoDB" id="1729692at2"/>
<feature type="transmembrane region" description="Helical" evidence="1">
    <location>
        <begin position="56"/>
        <end position="76"/>
    </location>
</feature>
<dbReference type="EMBL" id="NEMB01000003">
    <property type="protein sequence ID" value="PQQ65412.1"/>
    <property type="molecule type" value="Genomic_DNA"/>
</dbReference>
<feature type="transmembrane region" description="Helical" evidence="1">
    <location>
        <begin position="135"/>
        <end position="157"/>
    </location>
</feature>
<comment type="caution">
    <text evidence="2">The sequence shown here is derived from an EMBL/GenBank/DDBJ whole genome shotgun (WGS) entry which is preliminary data.</text>
</comment>
<gene>
    <name evidence="2" type="ORF">B9R14_00565</name>
</gene>
<reference evidence="2 3" key="1">
    <citation type="journal article" date="2018" name="Syst. Appl. Microbiol.">
        <title>Characterization and high-quality draft genome sequence of Herbivorax saccincola A7, an anaerobic, alkaliphilic, thermophilic, cellulolytic, and xylanolytic bacterium.</title>
        <authorList>
            <person name="Aikawa S."/>
            <person name="Baramee S."/>
            <person name="Sermsathanaswadi J."/>
            <person name="Thianheng P."/>
            <person name="Tachaapaikoon C."/>
            <person name="Shikata A."/>
            <person name="Waeonukul R."/>
            <person name="Pason P."/>
            <person name="Ratanakhanokchai K."/>
            <person name="Kosugi A."/>
        </authorList>
    </citation>
    <scope>NUCLEOTIDE SEQUENCE [LARGE SCALE GENOMIC DNA]</scope>
    <source>
        <strain evidence="2 3">A7</strain>
    </source>
</reference>
<organism evidence="2 3">
    <name type="scientific">Acetivibrio saccincola</name>
    <dbReference type="NCBI Taxonomy" id="1677857"/>
    <lineage>
        <taxon>Bacteria</taxon>
        <taxon>Bacillati</taxon>
        <taxon>Bacillota</taxon>
        <taxon>Clostridia</taxon>
        <taxon>Eubacteriales</taxon>
        <taxon>Oscillospiraceae</taxon>
        <taxon>Acetivibrio</taxon>
    </lineage>
</organism>